<evidence type="ECO:0000256" key="3">
    <source>
        <dbReference type="ARBA" id="ARBA00022670"/>
    </source>
</evidence>
<dbReference type="PANTHER" id="PTHR13367">
    <property type="entry name" value="UBIQUITIN THIOESTERASE"/>
    <property type="match status" value="1"/>
</dbReference>
<dbReference type="InterPro" id="IPR022099">
    <property type="entry name" value="DUF3638"/>
</dbReference>
<dbReference type="Pfam" id="PF20255">
    <property type="entry name" value="DUF6606"/>
    <property type="match status" value="1"/>
</dbReference>
<evidence type="ECO:0000259" key="8">
    <source>
        <dbReference type="Pfam" id="PF12340"/>
    </source>
</evidence>
<evidence type="ECO:0000256" key="2">
    <source>
        <dbReference type="ARBA" id="ARBA00012759"/>
    </source>
</evidence>
<dbReference type="EMBL" id="CAJOBA010006264">
    <property type="protein sequence ID" value="CAF3768238.1"/>
    <property type="molecule type" value="Genomic_DNA"/>
</dbReference>
<feature type="coiled-coil region" evidence="7">
    <location>
        <begin position="538"/>
        <end position="568"/>
    </location>
</feature>
<dbReference type="EC" id="3.4.19.12" evidence="2"/>
<dbReference type="Pfam" id="PF12340">
    <property type="entry name" value="DUF3638"/>
    <property type="match status" value="1"/>
</dbReference>
<evidence type="ECO:0000256" key="7">
    <source>
        <dbReference type="SAM" id="Coils"/>
    </source>
</evidence>
<dbReference type="GO" id="GO:0004843">
    <property type="term" value="F:cysteine-type deubiquitinase activity"/>
    <property type="evidence" value="ECO:0007669"/>
    <property type="project" value="UniProtKB-EC"/>
</dbReference>
<name>A0A8S2INE6_9BILA</name>
<dbReference type="PANTHER" id="PTHR13367:SF33">
    <property type="entry name" value="P-LOOP CONTAINING NUCLEOSIDE TRIPHOSPHATE HYDROLASE PROTEIN"/>
    <property type="match status" value="1"/>
</dbReference>
<keyword evidence="4" id="KW-0833">Ubl conjugation pathway</keyword>
<feature type="domain" description="DUF6606" evidence="10">
    <location>
        <begin position="8"/>
        <end position="226"/>
    </location>
</feature>
<evidence type="ECO:0000259" key="10">
    <source>
        <dbReference type="Pfam" id="PF20255"/>
    </source>
</evidence>
<keyword evidence="5" id="KW-0378">Hydrolase</keyword>
<comment type="catalytic activity">
    <reaction evidence="1">
        <text>Thiol-dependent hydrolysis of ester, thioester, amide, peptide and isopeptide bonds formed by the C-terminal Gly of ubiquitin (a 76-residue protein attached to proteins as an intracellular targeting signal).</text>
        <dbReference type="EC" id="3.4.19.12"/>
    </reaction>
</comment>
<dbReference type="GO" id="GO:0006508">
    <property type="term" value="P:proteolysis"/>
    <property type="evidence" value="ECO:0007669"/>
    <property type="project" value="UniProtKB-KW"/>
</dbReference>
<dbReference type="InterPro" id="IPR046541">
    <property type="entry name" value="DUF6606"/>
</dbReference>
<gene>
    <name evidence="11" type="ORF">TMI583_LOCUS14450</name>
</gene>
<dbReference type="Pfam" id="PF12359">
    <property type="entry name" value="DUF3645"/>
    <property type="match status" value="1"/>
</dbReference>
<evidence type="ECO:0000259" key="9">
    <source>
        <dbReference type="Pfam" id="PF12359"/>
    </source>
</evidence>
<dbReference type="InterPro" id="IPR051346">
    <property type="entry name" value="OTU_Deubiquitinase"/>
</dbReference>
<dbReference type="Proteomes" id="UP000682733">
    <property type="component" value="Unassembled WGS sequence"/>
</dbReference>
<comment type="caution">
    <text evidence="11">The sequence shown here is derived from an EMBL/GenBank/DDBJ whole genome shotgun (WGS) entry which is preliminary data.</text>
</comment>
<keyword evidence="6" id="KW-0788">Thiol protease</keyword>
<evidence type="ECO:0000256" key="6">
    <source>
        <dbReference type="ARBA" id="ARBA00022807"/>
    </source>
</evidence>
<dbReference type="InterPro" id="IPR022105">
    <property type="entry name" value="DUF3645"/>
</dbReference>
<evidence type="ECO:0000313" key="11">
    <source>
        <dbReference type="EMBL" id="CAF3768238.1"/>
    </source>
</evidence>
<proteinExistence type="predicted"/>
<accession>A0A8S2INE6</accession>
<organism evidence="11 12">
    <name type="scientific">Didymodactylos carnosus</name>
    <dbReference type="NCBI Taxonomy" id="1234261"/>
    <lineage>
        <taxon>Eukaryota</taxon>
        <taxon>Metazoa</taxon>
        <taxon>Spiralia</taxon>
        <taxon>Gnathifera</taxon>
        <taxon>Rotifera</taxon>
        <taxon>Eurotatoria</taxon>
        <taxon>Bdelloidea</taxon>
        <taxon>Philodinida</taxon>
        <taxon>Philodinidae</taxon>
        <taxon>Didymodactylos</taxon>
    </lineage>
</organism>
<sequence>MNILSVFKTLINCIEHWSVLQNPQTISKSIQSIIEQLLPGGFLPLYFHAQNAAILIEIDENNGNQPLISAWQVLLPSAEITSSLLPYLSNFPVTTYRLNDRSQLTSIAHCELLMDFAHNTIEYAKSYKASREVAEIRDVPESHYVCQWWIQHFDGIKPETKSVVSTQFRKKHRDHIRWNGALLPFRRSGLWMTIKVVFQTILSKCLGDVGTIVYKLLITHFLAHIIIRTRPNSTDLLVHCIRKIVRRLNKIEGLLTSINTNDVKNEWIQHMKQEIQTSIDSIFPKLDWQKQVTLNENIHPKLILKNLIIDDPGIYQHPCIKLQDYLTNQRSSDISERFTGVSNYYKFSNVIEADYVPSYDVLTTKLNYTIGVALTRMEVWVESSLEQWINHPSIFLSGKNRFEILVRFYEEYQSRALNHYWPNNGLTDPIGYSRFILTSLTVIRAAHKKLCKDDGLERLKLHSIKIPYLIKLFEFLVLPNREDMIRTHDLYDYFHHFDNRDFPDLLTDIKSENAFGVYFAGQTPSMNESIQQIQAQAVRDEQDKIKEVNDAKEKYRQLKNSVSRLSCSCSYEYRHWTTCVKCRVDAQANRIQVKIFERPIPLLRNDALAVIFELQMPIEIRCYREILWQFINRHSPNPYIKMYEWLSVSPHQRKLGPFYTGPSNRKVRLVSQTKSMTQTHYSCPPSIVSTSVEGFLFENGLKVQISPTAPISLAEECRTLTPQLDHSDYKLLQFTINNTQFVQNGIIAKLSDCPARLKPTQFVEFGSFRSGHRLQWWNLLAVLEMDSISIAEESVAVLLIHSILQYGPLSTDSDIFSDHWCPGSHQQLLKDHFIDELTSRLNHHLDDCELNWQNELVLVVIAMITMRILTISNRGKQSQVADLALKCRRTGEKWIDLISQSIQTTSTSAFAEIEELRLKIVNIGISCVLSFSIDQDQIHCLMSSNEHVISLLKAATTIHDNIILEKNQANMSTFMRTMMRVSERVLVMVQPTVAKLLQDTFYQSLNEFAAIYWAVIKQNGKLNGEWKKRIEDVYDGWYDCQYGTKRWISIDCIGGTFLVDGMTVGFLPEKITSNELFVRVFGNHIFEVQAAEVFNTYISKHAYHDNGKVYYEFHFNDQTKHLTINERHIQTKETFQLIPHRCFETELPDAFISQHSHWLNTNNRTLEFRSVNFQTASFLDNKLYILPLDTKYVSTTDTINKQVLINQSSEFFQRLFNWYFIRLDDKPYVYMMQENTSQDGTIVHIHLPRLGIAFKYSVSSNTITSREYSDMCIKEEQWFGTFTGLKSGLLLTPLRGKNQGIGNYPYRKLIVPFGKIYSVNNPNTKHQTVTIECSSMTPSLQQYFVFILNDRLRILQSTDSPTGWLYLALLHAMTSHPLPDEYTGMTGMERAFQLLKSAGCWSDQPFDAHSLNILGQIAAISPKVDYYPKHLTSMEQIDWNTSGTPYSMQHFGYYSITKRLIEASHQLSFMYPSFQVDEIPKIFQEKTYNESLLKKLYWNYRHSYNPLTRLPVEIEESIVCKSQPYQSSSEYYSHITNYNAVRLVDDLYKTGEMNLIDCSTQHWLPLSQWLNNDNKLKNVWIGLLKLANRLKEQAAGNNRSDIQRFKVLLDFLHYISGKCGIKPFYLQMLKTVFHMPNILSRCITFPPFISYSNIEEISVVRERLPILYYYDSNKQDTIVAEVQGCFQRDSNYENRNKLLDSGEITQVNQLLAKWQNNRKLRAFLESVDSSIFSVPIQHFNTKVSYYPQQFAVELIEYDRAIQLKLVNTPINQNVLSNAKRNFHHPYVDRFYKSFSSRQTIDNKNAFPQEIFTSILNENNLLSEITNYFKNQLSESWKNLLSDQQTQRGCPSVAEITRVLHTLRTESSENWNELVKSITAGNKQLFQTGLVSRVTPTTLISCLLQEVALLDLTIDQRTLLGGTLVSWTLEQWLERALHFAIHNRSEDCIKEISNTPHSNWTPFEYIPWLILELEMNITIREIQVKVARHMMDPHARVDADAVKSIVMQMNMGEGKTSVILPMLAVSLSSSESSLVRIVLLKSLLPTNYQSLRCKLGGLLNQGIFLFACRRDRNFNDAQIKQISNRFKQGLHNCDVMLTSPEDILSFDLLTIDKCRRNEFEAGRSMLTVQRWMKKYVRDVLDESDEILHVKYQLIYTVGEQQQVDAGAERWKTIQSILDLVKNMRQTSSEISLRKTHNDIQLFLIVRGLLASEVLLVALKKRYRVNYGVSRNASFKRLMAVPFRAKDVVADRTEFGHPDVALVLTQLSYYYSGLNDQQLMQCLNRLAEEETNPASIYDQWILYENSDDIPLSIQQWKGVNIKDYQQRTRYLFPIFQHNMMVINYFLNYFVYPREAKQFPRKLVSSAWDLSSSVRTKIITGFSGTNDTQLLLPVHIRQYDLPELQKTDAIVVNNLLRPENNCYESLQINASSEDILNRIVTYNEIINVILDVGALFIDGTNEDIALKWLTLSDKNKIDYVVYFDSDSIVVCDRQRHRHRFETSPASERLDLCIFYLDEIHTRGTDFKFPERFRAAVTLGNGLTKDRFVQAAMRMRKLGNGHSLTFWSSHEVHQQIITLKRQSSSKTQEKKVTNNPINLHDILRWVYENTVQSTWDGLHHWAAQSLSYQRKAAAFRNIQWNDHQQLFTDSMMKELAEACWEPEIIELKRMYGARKVLQTVFKIYSTRYAQVNRHFLTDFQNEVLKRLQDYGGTKLRLSQWLDEEQQRELEQELEEERQLERPSPVEPCQPILHEQIKRLCDIDGAMLKLDQLVNVFRPLPYAFTETTLFDYCQADSWQPNLWISTEFQRVILTKGESLNSFLRPPRWLIVYRNKHLIFISAYEANWLIGRLQSNSSNITTLRLLLPRIKRIQSIFVNTPTLTIPLFITPSLNYNTYIIPLEYLVQLFIFNGTLYFDTIDEQTEYCQCLILCPKPRNRTEEEAFEKGWIAVDGFVRKRTHRRSLKIDRGRFHSNPLTFVKQLVENRNNAHVTRISHVGSIIYSSLKLV</sequence>
<keyword evidence="7" id="KW-0175">Coiled coil</keyword>
<reference evidence="11" key="1">
    <citation type="submission" date="2021-02" db="EMBL/GenBank/DDBJ databases">
        <authorList>
            <person name="Nowell W R."/>
        </authorList>
    </citation>
    <scope>NUCLEOTIDE SEQUENCE</scope>
</reference>
<evidence type="ECO:0000313" key="12">
    <source>
        <dbReference type="Proteomes" id="UP000682733"/>
    </source>
</evidence>
<evidence type="ECO:0000256" key="4">
    <source>
        <dbReference type="ARBA" id="ARBA00022786"/>
    </source>
</evidence>
<evidence type="ECO:0000256" key="5">
    <source>
        <dbReference type="ARBA" id="ARBA00022801"/>
    </source>
</evidence>
<evidence type="ECO:0000256" key="1">
    <source>
        <dbReference type="ARBA" id="ARBA00000707"/>
    </source>
</evidence>
<keyword evidence="3" id="KW-0645">Protease</keyword>
<feature type="domain" description="DUF3645" evidence="9">
    <location>
        <begin position="2235"/>
        <end position="2263"/>
    </location>
</feature>
<protein>
    <recommendedName>
        <fullName evidence="2">ubiquitinyl hydrolase 1</fullName>
        <ecNumber evidence="2">3.4.19.12</ecNumber>
    </recommendedName>
</protein>
<feature type="domain" description="DUF3638" evidence="8">
    <location>
        <begin position="1956"/>
        <end position="2184"/>
    </location>
</feature>